<name>A0A9N9JLI9_9GLOM</name>
<organism evidence="1 2">
    <name type="scientific">Racocetra fulgida</name>
    <dbReference type="NCBI Taxonomy" id="60492"/>
    <lineage>
        <taxon>Eukaryota</taxon>
        <taxon>Fungi</taxon>
        <taxon>Fungi incertae sedis</taxon>
        <taxon>Mucoromycota</taxon>
        <taxon>Glomeromycotina</taxon>
        <taxon>Glomeromycetes</taxon>
        <taxon>Diversisporales</taxon>
        <taxon>Gigasporaceae</taxon>
        <taxon>Racocetra</taxon>
    </lineage>
</organism>
<feature type="non-terminal residue" evidence="1">
    <location>
        <position position="89"/>
    </location>
</feature>
<dbReference type="EMBL" id="CAJVPZ010057459">
    <property type="protein sequence ID" value="CAG8786902.1"/>
    <property type="molecule type" value="Genomic_DNA"/>
</dbReference>
<protein>
    <submittedName>
        <fullName evidence="1">5965_t:CDS:1</fullName>
    </submittedName>
</protein>
<proteinExistence type="predicted"/>
<dbReference type="AlphaFoldDB" id="A0A9N9JLI9"/>
<gene>
    <name evidence="1" type="ORF">RFULGI_LOCUS16339</name>
</gene>
<accession>A0A9N9JLI9</accession>
<comment type="caution">
    <text evidence="1">The sequence shown here is derived from an EMBL/GenBank/DDBJ whole genome shotgun (WGS) entry which is preliminary data.</text>
</comment>
<evidence type="ECO:0000313" key="1">
    <source>
        <dbReference type="EMBL" id="CAG8786902.1"/>
    </source>
</evidence>
<evidence type="ECO:0000313" key="2">
    <source>
        <dbReference type="Proteomes" id="UP000789396"/>
    </source>
</evidence>
<reference evidence="1" key="1">
    <citation type="submission" date="2021-06" db="EMBL/GenBank/DDBJ databases">
        <authorList>
            <person name="Kallberg Y."/>
            <person name="Tangrot J."/>
            <person name="Rosling A."/>
        </authorList>
    </citation>
    <scope>NUCLEOTIDE SEQUENCE</scope>
    <source>
        <strain evidence="1">IN212</strain>
    </source>
</reference>
<keyword evidence="2" id="KW-1185">Reference proteome</keyword>
<dbReference type="Proteomes" id="UP000789396">
    <property type="component" value="Unassembled WGS sequence"/>
</dbReference>
<sequence>NPIFIGIEIIGERDVCNKEEFFNMVKFEFCDIEEFAVSIFEVLELKKIFSDRDWGVDYSSSDSVYLEEVHSLIKGQIVELGEELESKNN</sequence>